<dbReference type="GO" id="GO:0032589">
    <property type="term" value="C:neuron projection membrane"/>
    <property type="evidence" value="ECO:0007669"/>
    <property type="project" value="TreeGrafter"/>
</dbReference>
<sequence length="246" mass="27969">MVSALVRYVERQRDKQVSWIRRRDSHILTVDRYTFIADERFQAFLVEATDTWTLQIKYVQARDAGQYECQVSTEPKMSHFITLNVVGTKSITTNDDTNTVDVMLLSCKHVGWASLRDSSREGRDWSNAMSITRIRDRPSYDKKARNTKHRLHKEYSSRRTTACSDCEGSLRTSLHSWELIEPTNSTMVDYCNTAVPLPGAINMSVVVDHRWKHGVVGDKGGGEVIVLRSASKIQPWSSTTSSHTVG</sequence>
<dbReference type="SUPFAM" id="SSF48726">
    <property type="entry name" value="Immunoglobulin"/>
    <property type="match status" value="1"/>
</dbReference>
<proteinExistence type="predicted"/>
<dbReference type="PROSITE" id="PS50835">
    <property type="entry name" value="IG_LIKE"/>
    <property type="match status" value="1"/>
</dbReference>
<dbReference type="Gene3D" id="2.60.40.10">
    <property type="entry name" value="Immunoglobulins"/>
    <property type="match status" value="1"/>
</dbReference>
<protein>
    <recommendedName>
        <fullName evidence="1">Ig-like domain-containing protein</fullName>
    </recommendedName>
</protein>
<dbReference type="InterPro" id="IPR037448">
    <property type="entry name" value="Zig-8"/>
</dbReference>
<dbReference type="PANTHER" id="PTHR23279:SF21">
    <property type="entry name" value="DEFECTIVE PROBOSCIS EXTENSION RESPONSE 11, ISOFORM B-RELATED"/>
    <property type="match status" value="1"/>
</dbReference>
<dbReference type="InterPro" id="IPR013783">
    <property type="entry name" value="Ig-like_fold"/>
</dbReference>
<reference evidence="2" key="1">
    <citation type="submission" date="2020-11" db="EMBL/GenBank/DDBJ databases">
        <authorList>
            <person name="Tran Van P."/>
        </authorList>
    </citation>
    <scope>NUCLEOTIDE SEQUENCE</scope>
</reference>
<dbReference type="InterPro" id="IPR036179">
    <property type="entry name" value="Ig-like_dom_sf"/>
</dbReference>
<dbReference type="PANTHER" id="PTHR23279">
    <property type="entry name" value="DEFECTIVE PROBOSCIS EXTENSION RESPONSE DPR -RELATED"/>
    <property type="match status" value="1"/>
</dbReference>
<dbReference type="InterPro" id="IPR007110">
    <property type="entry name" value="Ig-like_dom"/>
</dbReference>
<dbReference type="GO" id="GO:0050808">
    <property type="term" value="P:synapse organization"/>
    <property type="evidence" value="ECO:0007669"/>
    <property type="project" value="TreeGrafter"/>
</dbReference>
<name>A0A7R9AL90_TIMSH</name>
<dbReference type="AlphaFoldDB" id="A0A7R9AL90"/>
<organism evidence="2">
    <name type="scientific">Timema shepardi</name>
    <name type="common">Walking stick</name>
    <dbReference type="NCBI Taxonomy" id="629360"/>
    <lineage>
        <taxon>Eukaryota</taxon>
        <taxon>Metazoa</taxon>
        <taxon>Ecdysozoa</taxon>
        <taxon>Arthropoda</taxon>
        <taxon>Hexapoda</taxon>
        <taxon>Insecta</taxon>
        <taxon>Pterygota</taxon>
        <taxon>Neoptera</taxon>
        <taxon>Polyneoptera</taxon>
        <taxon>Phasmatodea</taxon>
        <taxon>Timematodea</taxon>
        <taxon>Timematoidea</taxon>
        <taxon>Timematidae</taxon>
        <taxon>Timema</taxon>
    </lineage>
</organism>
<dbReference type="EMBL" id="OC000190">
    <property type="protein sequence ID" value="CAD7256477.1"/>
    <property type="molecule type" value="Genomic_DNA"/>
</dbReference>
<gene>
    <name evidence="2" type="ORF">TSIB3V08_LOCUS757</name>
</gene>
<feature type="domain" description="Ig-like" evidence="1">
    <location>
        <begin position="1"/>
        <end position="82"/>
    </location>
</feature>
<evidence type="ECO:0000259" key="1">
    <source>
        <dbReference type="PROSITE" id="PS50835"/>
    </source>
</evidence>
<evidence type="ECO:0000313" key="2">
    <source>
        <dbReference type="EMBL" id="CAD7256477.1"/>
    </source>
</evidence>
<accession>A0A7R9AL90</accession>